<dbReference type="AlphaFoldDB" id="A0A5B8R2A9"/>
<dbReference type="EMBL" id="CP031775">
    <property type="protein sequence ID" value="QDZ93000.1"/>
    <property type="molecule type" value="Genomic_DNA"/>
</dbReference>
<proteinExistence type="predicted"/>
<dbReference type="RefSeq" id="WP_011711611.1">
    <property type="nucleotide sequence ID" value="NZ_CP076856.1"/>
</dbReference>
<sequence>MNSNNVLKFPVTAPLTHVPKDNIKKPEQVASEKMITSRKGVQFLSYEDWVEYIKDLGVTSRAEWLRYVEANEIPPYLPVSPSLFYGRRGLWQGWGVLNPNAPVIPQSEEDDIHSRGGVFASYETSSEYAKASGIKTMAEWVEYHQKNEKPKNIPSDPRSFYTRKGMWQSWNHFLGNEEPYDYHQKGTLEKVKRWFKENNITTSTQFLEMAANKQLPDFVPAAPTMLFGVKFKDLLAKRQKYVTFNQASKEVKKWNCSSMLEFRAKHRELKASGNKLATQIPSAPDRVYKDLWKGWTNFLQG</sequence>
<name>A0A5B8R2A9_9GAMM</name>
<organism evidence="1">
    <name type="scientific">Shewanella decolorationis</name>
    <dbReference type="NCBI Taxonomy" id="256839"/>
    <lineage>
        <taxon>Bacteria</taxon>
        <taxon>Pseudomonadati</taxon>
        <taxon>Pseudomonadota</taxon>
        <taxon>Gammaproteobacteria</taxon>
        <taxon>Alteromonadales</taxon>
        <taxon>Shewanellaceae</taxon>
        <taxon>Shewanella</taxon>
    </lineage>
</organism>
<reference evidence="1" key="1">
    <citation type="journal article" date="2019" name="Ecotoxicol. Environ. Saf.">
        <title>Microbial characterization of heavy metal resistant bacterial strains isolated from an electroplating wastewater treatment plant.</title>
        <authorList>
            <person name="Cai X."/>
            <person name="Zheng X."/>
            <person name="Zhang D."/>
            <person name="Iqbal W."/>
            <person name="Liu C."/>
            <person name="Yang B."/>
            <person name="Zhao X."/>
            <person name="Lu X."/>
            <person name="Mao Y."/>
        </authorList>
    </citation>
    <scope>NUCLEOTIDE SEQUENCE [LARGE SCALE GENOMIC DNA]</scope>
    <source>
        <strain evidence="1">Ni1-3</strain>
    </source>
</reference>
<protein>
    <submittedName>
        <fullName evidence="1">Uncharacterized protein</fullName>
    </submittedName>
</protein>
<accession>A0A5B8R2A9</accession>
<gene>
    <name evidence="1" type="ORF">D0436_22530</name>
</gene>
<evidence type="ECO:0000313" key="1">
    <source>
        <dbReference type="EMBL" id="QDZ93000.1"/>
    </source>
</evidence>